<feature type="non-terminal residue" evidence="1">
    <location>
        <position position="1"/>
    </location>
</feature>
<accession>A0ACA9MA68</accession>
<organism evidence="1 2">
    <name type="scientific">Scutellospora calospora</name>
    <dbReference type="NCBI Taxonomy" id="85575"/>
    <lineage>
        <taxon>Eukaryota</taxon>
        <taxon>Fungi</taxon>
        <taxon>Fungi incertae sedis</taxon>
        <taxon>Mucoromycota</taxon>
        <taxon>Glomeromycotina</taxon>
        <taxon>Glomeromycetes</taxon>
        <taxon>Diversisporales</taxon>
        <taxon>Gigasporaceae</taxon>
        <taxon>Scutellospora</taxon>
    </lineage>
</organism>
<evidence type="ECO:0000313" key="1">
    <source>
        <dbReference type="EMBL" id="CAG8576372.1"/>
    </source>
</evidence>
<protein>
    <submittedName>
        <fullName evidence="1">6145_t:CDS:1</fullName>
    </submittedName>
</protein>
<gene>
    <name evidence="1" type="ORF">SCALOS_LOCUS6035</name>
</gene>
<name>A0ACA9MA68_9GLOM</name>
<dbReference type="EMBL" id="CAJVPM010010795">
    <property type="protein sequence ID" value="CAG8576372.1"/>
    <property type="molecule type" value="Genomic_DNA"/>
</dbReference>
<comment type="caution">
    <text evidence="1">The sequence shown here is derived from an EMBL/GenBank/DDBJ whole genome shotgun (WGS) entry which is preliminary data.</text>
</comment>
<sequence length="785" mass="86982">YERAKEMLEPVPYPDDFPELPKLKTLEEQAKRLGSEYHENFKRPPITVTFEDRTNNAGVKQRRSTLTGNDTTGVNDGSKNSTLMNYVPDAWNHGCEIFCKIDVKRIKQDKKSKKWVVFYEWLDEGREAFVNDSHNSLSFVTADLVFVAAGTFGTNEILLRSQANGLEISSQLGQGFSGNGDILGFGYNTDSLCNGVAMGNTNPSDFKEPVGPCITGIIDMRNSGSNVLEGYVIEEGVIPYALASVANFFLRAIDDNPEVKASDNSGEKMTKTWRKISSSVSNYKGAMANTQTYLIMSHDDNTGYLELRDDKLNIEYDGAGLTKTVKNLNDILKEATNKINGTYIPSPLWSKRALGNALITVHPIGGCNMGKDGYVGVVYKGDGTEVHEGLYVCDGSIIPRALGVNPFFTISALAERICNLAARDRNWTINYDLVKEPINFEKPSVIWPRESLEPIETTWPPLNGGVTFTEVMRGYFSTEVITKNYKAAEIQAKSSNSTMQFLINIIAFNVNSLIDLEDNSATISGTVSCRALSPDPLTIVQGKFRLFIKEKNQVDANTMMYNLNLVATDGSKYRFKGFKLLDNDSVLGALMDPVGMSKTQRAGAFFQFTGFFASTMIQRTFTRFLPLQYSSNGLTIQSFDKPSRPTKEVFQITTDDNVQTKLFRYKGGNKGPVLLVHGASVTHEMFSTNLIKNNFLDYMMDNKYDVFLIDLRIAPTNVQSSSQHTLEDCVLDVKAAVNEILRITGCKNISMISHCLGVLVTFIGLLSGEIKGVSSLVSSQTVKLQ</sequence>
<dbReference type="Proteomes" id="UP000789860">
    <property type="component" value="Unassembled WGS sequence"/>
</dbReference>
<reference evidence="1" key="1">
    <citation type="submission" date="2021-06" db="EMBL/GenBank/DDBJ databases">
        <authorList>
            <person name="Kallberg Y."/>
            <person name="Tangrot J."/>
            <person name="Rosling A."/>
        </authorList>
    </citation>
    <scope>NUCLEOTIDE SEQUENCE</scope>
    <source>
        <strain evidence="1">AU212A</strain>
    </source>
</reference>
<proteinExistence type="predicted"/>
<evidence type="ECO:0000313" key="2">
    <source>
        <dbReference type="Proteomes" id="UP000789860"/>
    </source>
</evidence>
<keyword evidence="2" id="KW-1185">Reference proteome</keyword>